<evidence type="ECO:0000256" key="8">
    <source>
        <dbReference type="ARBA" id="ARBA00023004"/>
    </source>
</evidence>
<dbReference type="InParanoid" id="T1HKP3"/>
<keyword evidence="4" id="KW-0349">Heme</keyword>
<dbReference type="InterPro" id="IPR012674">
    <property type="entry name" value="Calycin"/>
</dbReference>
<evidence type="ECO:0000256" key="7">
    <source>
        <dbReference type="ARBA" id="ARBA00022858"/>
    </source>
</evidence>
<evidence type="ECO:0000256" key="2">
    <source>
        <dbReference type="ARBA" id="ARBA00022429"/>
    </source>
</evidence>
<dbReference type="HOGENOM" id="CLU_1898799_0_0_1"/>
<keyword evidence="9" id="KW-1015">Disulfide bond</keyword>
<evidence type="ECO:0000256" key="10">
    <source>
        <dbReference type="ARBA" id="ARBA00025761"/>
    </source>
</evidence>
<dbReference type="GO" id="GO:0051381">
    <property type="term" value="F:histamine binding"/>
    <property type="evidence" value="ECO:0007669"/>
    <property type="project" value="InterPro"/>
</dbReference>
<comment type="similarity">
    <text evidence="10">Belongs to the calycin superfamily. Nitrophorin family.</text>
</comment>
<keyword evidence="12" id="KW-1185">Reference proteome</keyword>
<evidence type="ECO:0000256" key="5">
    <source>
        <dbReference type="ARBA" id="ARBA00022723"/>
    </source>
</evidence>
<dbReference type="EnsemblMetazoa" id="RPRC004617-RA">
    <property type="protein sequence ID" value="RPRC004617-PA"/>
    <property type="gene ID" value="RPRC004617"/>
</dbReference>
<name>T1HKP3_RHOPR</name>
<evidence type="ECO:0000256" key="4">
    <source>
        <dbReference type="ARBA" id="ARBA00022617"/>
    </source>
</evidence>
<keyword evidence="2" id="KW-0840">Vasodilator</keyword>
<protein>
    <submittedName>
        <fullName evidence="11">Nitrophorin domain-containing protein</fullName>
    </submittedName>
</protein>
<evidence type="ECO:0000256" key="3">
    <source>
        <dbReference type="ARBA" id="ARBA00022525"/>
    </source>
</evidence>
<comment type="subcellular location">
    <subcellularLocation>
        <location evidence="1">Secreted</location>
    </subcellularLocation>
</comment>
<evidence type="ECO:0000256" key="6">
    <source>
        <dbReference type="ARBA" id="ARBA00022729"/>
    </source>
</evidence>
<dbReference type="VEuPathDB" id="VectorBase:RPRC004617"/>
<evidence type="ECO:0000313" key="12">
    <source>
        <dbReference type="Proteomes" id="UP000015103"/>
    </source>
</evidence>
<accession>T1HKP3</accession>
<reference evidence="11" key="1">
    <citation type="submission" date="2015-05" db="UniProtKB">
        <authorList>
            <consortium name="EnsemblMetazoa"/>
        </authorList>
    </citation>
    <scope>IDENTIFICATION</scope>
</reference>
<dbReference type="GO" id="GO:0070026">
    <property type="term" value="F:nitric oxide binding"/>
    <property type="evidence" value="ECO:0007669"/>
    <property type="project" value="InterPro"/>
</dbReference>
<evidence type="ECO:0000256" key="1">
    <source>
        <dbReference type="ARBA" id="ARBA00004613"/>
    </source>
</evidence>
<dbReference type="SUPFAM" id="SSF50814">
    <property type="entry name" value="Lipocalins"/>
    <property type="match status" value="1"/>
</dbReference>
<dbReference type="EMBL" id="ACPB03038429">
    <property type="status" value="NOT_ANNOTATED_CDS"/>
    <property type="molecule type" value="Genomic_DNA"/>
</dbReference>
<dbReference type="Gene3D" id="2.40.128.20">
    <property type="match status" value="1"/>
</dbReference>
<keyword evidence="5" id="KW-0479">Metal-binding</keyword>
<keyword evidence="3" id="KW-0964">Secreted</keyword>
<dbReference type="GO" id="GO:0005576">
    <property type="term" value="C:extracellular region"/>
    <property type="evidence" value="ECO:0007669"/>
    <property type="project" value="UniProtKB-SubCell"/>
</dbReference>
<dbReference type="PRINTS" id="PR00788">
    <property type="entry name" value="NITROPHORIN"/>
</dbReference>
<dbReference type="InterPro" id="IPR023613">
    <property type="entry name" value="Nitrophorin"/>
</dbReference>
<dbReference type="Pfam" id="PF02087">
    <property type="entry name" value="Nitrophorin"/>
    <property type="match status" value="1"/>
</dbReference>
<dbReference type="InterPro" id="IPR002351">
    <property type="entry name" value="Nitrophorin_domain"/>
</dbReference>
<dbReference type="GO" id="GO:0046872">
    <property type="term" value="F:metal ion binding"/>
    <property type="evidence" value="ECO:0007669"/>
    <property type="project" value="UniProtKB-KW"/>
</dbReference>
<keyword evidence="8" id="KW-0408">Iron</keyword>
<dbReference type="GO" id="GO:0042311">
    <property type="term" value="P:vasodilation"/>
    <property type="evidence" value="ECO:0007669"/>
    <property type="project" value="UniProtKB-KW"/>
</dbReference>
<sequence length="134" mass="14655">MLQTKEAKQTVLWEDDLFGKKGIVTLTTWPVTADVLGYTALLAVAILCLFAAVGVSGKCTKNALAQTGFNKDKYFNGDVWYVTDYLDLEPDDVPKRYCAALAAGTASGKLKEALYHYDPKVKFGGNILSIQLLQ</sequence>
<keyword evidence="7" id="KW-0838">Vasoactive</keyword>
<evidence type="ECO:0000313" key="11">
    <source>
        <dbReference type="EnsemblMetazoa" id="RPRC004617-PA"/>
    </source>
</evidence>
<evidence type="ECO:0000256" key="9">
    <source>
        <dbReference type="ARBA" id="ARBA00023157"/>
    </source>
</evidence>
<dbReference type="Proteomes" id="UP000015103">
    <property type="component" value="Unassembled WGS sequence"/>
</dbReference>
<keyword evidence="6" id="KW-0732">Signal</keyword>
<organism evidence="11 12">
    <name type="scientific">Rhodnius prolixus</name>
    <name type="common">Triatomid bug</name>
    <dbReference type="NCBI Taxonomy" id="13249"/>
    <lineage>
        <taxon>Eukaryota</taxon>
        <taxon>Metazoa</taxon>
        <taxon>Ecdysozoa</taxon>
        <taxon>Arthropoda</taxon>
        <taxon>Hexapoda</taxon>
        <taxon>Insecta</taxon>
        <taxon>Pterygota</taxon>
        <taxon>Neoptera</taxon>
        <taxon>Paraneoptera</taxon>
        <taxon>Hemiptera</taxon>
        <taxon>Heteroptera</taxon>
        <taxon>Panheteroptera</taxon>
        <taxon>Cimicomorpha</taxon>
        <taxon>Reduviidae</taxon>
        <taxon>Triatominae</taxon>
        <taxon>Rhodnius</taxon>
    </lineage>
</organism>
<dbReference type="AlphaFoldDB" id="T1HKP3"/>
<proteinExistence type="inferred from homology"/>